<dbReference type="EMBL" id="FRBD01000003">
    <property type="protein sequence ID" value="SHK44885.1"/>
    <property type="molecule type" value="Genomic_DNA"/>
</dbReference>
<evidence type="ECO:0008006" key="3">
    <source>
        <dbReference type="Google" id="ProtNLM"/>
    </source>
</evidence>
<sequence>MRISIRSLLLIFVLLFITSCDNSAKIVVKDIEIGLFCDTTMFRGIKPDMYYNDLCAIVGEPNEYIYMKSSDEDNHNPLYYFKEGKVMCFWSGNKRDKMGTIVYTPYLNTHLQVDDVIKLPLKDYDINTNTERVSIYKEDTLFFIIHVKNLEVKDISYLMIKK</sequence>
<dbReference type="Proteomes" id="UP000184130">
    <property type="component" value="Unassembled WGS sequence"/>
</dbReference>
<dbReference type="OrthoDB" id="9958504at2"/>
<evidence type="ECO:0000313" key="1">
    <source>
        <dbReference type="EMBL" id="SHK44885.1"/>
    </source>
</evidence>
<accession>A0A1M6SJK4</accession>
<dbReference type="PROSITE" id="PS51257">
    <property type="entry name" value="PROKAR_LIPOPROTEIN"/>
    <property type="match status" value="1"/>
</dbReference>
<protein>
    <recommendedName>
        <fullName evidence="3">Lipoprotein</fullName>
    </recommendedName>
</protein>
<dbReference type="AlphaFoldDB" id="A0A1M6SJK4"/>
<name>A0A1M6SJK4_XYLRU</name>
<reference evidence="1 2" key="1">
    <citation type="submission" date="2016-11" db="EMBL/GenBank/DDBJ databases">
        <authorList>
            <person name="Jaros S."/>
            <person name="Januszkiewicz K."/>
            <person name="Wedrychowicz H."/>
        </authorList>
    </citation>
    <scope>NUCLEOTIDE SEQUENCE [LARGE SCALE GENOMIC DNA]</scope>
    <source>
        <strain evidence="1 2">KHT3</strain>
    </source>
</reference>
<organism evidence="1 2">
    <name type="scientific">Xylanibacter ruminicola</name>
    <name type="common">Prevotella ruminicola</name>
    <dbReference type="NCBI Taxonomy" id="839"/>
    <lineage>
        <taxon>Bacteria</taxon>
        <taxon>Pseudomonadati</taxon>
        <taxon>Bacteroidota</taxon>
        <taxon>Bacteroidia</taxon>
        <taxon>Bacteroidales</taxon>
        <taxon>Prevotellaceae</taxon>
        <taxon>Xylanibacter</taxon>
    </lineage>
</organism>
<gene>
    <name evidence="1" type="ORF">SAMN05216463_103223</name>
</gene>
<evidence type="ECO:0000313" key="2">
    <source>
        <dbReference type="Proteomes" id="UP000184130"/>
    </source>
</evidence>
<proteinExistence type="predicted"/>